<comment type="similarity">
    <text evidence="1">Belongs to the SMP-30/CGR1 family.</text>
</comment>
<evidence type="ECO:0000313" key="5">
    <source>
        <dbReference type="Proteomes" id="UP001501842"/>
    </source>
</evidence>
<keyword evidence="2" id="KW-0378">Hydrolase</keyword>
<dbReference type="Gene3D" id="2.120.10.30">
    <property type="entry name" value="TolB, C-terminal domain"/>
    <property type="match status" value="1"/>
</dbReference>
<dbReference type="SUPFAM" id="SSF63829">
    <property type="entry name" value="Calcium-dependent phosphotriesterase"/>
    <property type="match status" value="1"/>
</dbReference>
<evidence type="ECO:0000256" key="1">
    <source>
        <dbReference type="ARBA" id="ARBA00008853"/>
    </source>
</evidence>
<organism evidence="4 5">
    <name type="scientific">Actinocorallia aurantiaca</name>
    <dbReference type="NCBI Taxonomy" id="46204"/>
    <lineage>
        <taxon>Bacteria</taxon>
        <taxon>Bacillati</taxon>
        <taxon>Actinomycetota</taxon>
        <taxon>Actinomycetes</taxon>
        <taxon>Streptosporangiales</taxon>
        <taxon>Thermomonosporaceae</taxon>
        <taxon>Actinocorallia</taxon>
    </lineage>
</organism>
<dbReference type="Pfam" id="PF08450">
    <property type="entry name" value="SGL"/>
    <property type="match status" value="1"/>
</dbReference>
<reference evidence="4 5" key="1">
    <citation type="journal article" date="2019" name="Int. J. Syst. Evol. Microbiol.">
        <title>The Global Catalogue of Microorganisms (GCM) 10K type strain sequencing project: providing services to taxonomists for standard genome sequencing and annotation.</title>
        <authorList>
            <consortium name="The Broad Institute Genomics Platform"/>
            <consortium name="The Broad Institute Genome Sequencing Center for Infectious Disease"/>
            <person name="Wu L."/>
            <person name="Ma J."/>
        </authorList>
    </citation>
    <scope>NUCLEOTIDE SEQUENCE [LARGE SCALE GENOMIC DNA]</scope>
    <source>
        <strain evidence="4 5">JCM 8201</strain>
    </source>
</reference>
<name>A0ABN3UL47_9ACTN</name>
<protein>
    <submittedName>
        <fullName evidence="4">SMP-30/gluconolactonase/LRE family protein</fullName>
    </submittedName>
</protein>
<proteinExistence type="inferred from homology"/>
<evidence type="ECO:0000259" key="3">
    <source>
        <dbReference type="Pfam" id="PF08450"/>
    </source>
</evidence>
<dbReference type="InterPro" id="IPR011042">
    <property type="entry name" value="6-blade_b-propeller_TolB-like"/>
</dbReference>
<gene>
    <name evidence="4" type="ORF">GCM10010439_58570</name>
</gene>
<keyword evidence="5" id="KW-1185">Reference proteome</keyword>
<accession>A0ABN3UL47</accession>
<dbReference type="InterPro" id="IPR013658">
    <property type="entry name" value="SGL"/>
</dbReference>
<evidence type="ECO:0000313" key="4">
    <source>
        <dbReference type="EMBL" id="GAA2734964.1"/>
    </source>
</evidence>
<dbReference type="InterPro" id="IPR051262">
    <property type="entry name" value="SMP-30/CGR1_Lactonase"/>
</dbReference>
<dbReference type="PANTHER" id="PTHR47572:SF4">
    <property type="entry name" value="LACTONASE DRP35"/>
    <property type="match status" value="1"/>
</dbReference>
<dbReference type="PANTHER" id="PTHR47572">
    <property type="entry name" value="LIPOPROTEIN-RELATED"/>
    <property type="match status" value="1"/>
</dbReference>
<dbReference type="EMBL" id="BAAATZ010000029">
    <property type="protein sequence ID" value="GAA2734964.1"/>
    <property type="molecule type" value="Genomic_DNA"/>
</dbReference>
<dbReference type="RefSeq" id="WP_344455076.1">
    <property type="nucleotide sequence ID" value="NZ_BAAATZ010000029.1"/>
</dbReference>
<sequence>MSTSSISTSSVEVFDDRLFFPESPRWHDGALWVSDIQHRTVFRYDPDGRRVPVAAFAADQSGIGFDAAGRLFAVSMPDCRLLTVAEDGIHQVADLTPLNPVLCNDLAVASDGTAYVTQLGFDMWGGGQFQLSRVIRVRPDGTAEEIGPPMASPNGIVLSPDERTLYVSESGGGKIQALSTAADPADAGKVFAELAPAAGSPLPVSTPDGICLDSAGGIWAADPTGHRVVRLDSAGALTDQIDFGDDQPLAVALGGEENRTLFICVVTDSNLHAPRVKPTGRIMTTAVQIPGL</sequence>
<comment type="caution">
    <text evidence="4">The sequence shown here is derived from an EMBL/GenBank/DDBJ whole genome shotgun (WGS) entry which is preliminary data.</text>
</comment>
<evidence type="ECO:0000256" key="2">
    <source>
        <dbReference type="ARBA" id="ARBA00022801"/>
    </source>
</evidence>
<feature type="domain" description="SMP-30/Gluconolactonase/LRE-like region" evidence="3">
    <location>
        <begin position="20"/>
        <end position="264"/>
    </location>
</feature>
<dbReference type="Proteomes" id="UP001501842">
    <property type="component" value="Unassembled WGS sequence"/>
</dbReference>